<keyword evidence="3" id="KW-0539">Nucleus</keyword>
<feature type="region of interest" description="Disordered" evidence="6">
    <location>
        <begin position="248"/>
        <end position="360"/>
    </location>
</feature>
<dbReference type="PROSITE" id="PS50102">
    <property type="entry name" value="RRM"/>
    <property type="match status" value="1"/>
</dbReference>
<evidence type="ECO:0000256" key="2">
    <source>
        <dbReference type="ARBA" id="ARBA00022884"/>
    </source>
</evidence>
<evidence type="ECO:0000256" key="6">
    <source>
        <dbReference type="SAM" id="MobiDB-lite"/>
    </source>
</evidence>
<feature type="compositionally biased region" description="Basic and acidic residues" evidence="6">
    <location>
        <begin position="289"/>
        <end position="360"/>
    </location>
</feature>
<name>A0A250X8Q3_9CHLO</name>
<keyword evidence="4" id="KW-0687">Ribonucleoprotein</keyword>
<keyword evidence="2 5" id="KW-0694">RNA-binding</keyword>
<organism evidence="8 9">
    <name type="scientific">Chlamydomonas eustigma</name>
    <dbReference type="NCBI Taxonomy" id="1157962"/>
    <lineage>
        <taxon>Eukaryota</taxon>
        <taxon>Viridiplantae</taxon>
        <taxon>Chlorophyta</taxon>
        <taxon>core chlorophytes</taxon>
        <taxon>Chlorophyceae</taxon>
        <taxon>CS clade</taxon>
        <taxon>Chlamydomonadales</taxon>
        <taxon>Chlamydomonadaceae</taxon>
        <taxon>Chlamydomonas</taxon>
    </lineage>
</organism>
<dbReference type="InterPro" id="IPR022023">
    <property type="entry name" value="U1snRNP70_N"/>
</dbReference>
<evidence type="ECO:0000259" key="7">
    <source>
        <dbReference type="PROSITE" id="PS50102"/>
    </source>
</evidence>
<dbReference type="Proteomes" id="UP000232323">
    <property type="component" value="Unassembled WGS sequence"/>
</dbReference>
<evidence type="ECO:0000256" key="1">
    <source>
        <dbReference type="ARBA" id="ARBA00004123"/>
    </source>
</evidence>
<feature type="region of interest" description="Disordered" evidence="6">
    <location>
        <begin position="100"/>
        <end position="135"/>
    </location>
</feature>
<protein>
    <recommendedName>
        <fullName evidence="7">RRM domain-containing protein</fullName>
    </recommendedName>
</protein>
<evidence type="ECO:0000256" key="3">
    <source>
        <dbReference type="ARBA" id="ARBA00023242"/>
    </source>
</evidence>
<dbReference type="FunFam" id="3.30.70.330:FF:000132">
    <property type="entry name" value="Small nuclear ribonucleoprotein U11/U12 subunit 35"/>
    <property type="match status" value="1"/>
</dbReference>
<dbReference type="SUPFAM" id="SSF54928">
    <property type="entry name" value="RNA-binding domain, RBD"/>
    <property type="match status" value="1"/>
</dbReference>
<dbReference type="GO" id="GO:0071011">
    <property type="term" value="C:precatalytic spliceosome"/>
    <property type="evidence" value="ECO:0007669"/>
    <property type="project" value="TreeGrafter"/>
</dbReference>
<gene>
    <name evidence="8" type="ORF">CEUSTIGMA_g6895.t1</name>
</gene>
<dbReference type="GO" id="GO:0005685">
    <property type="term" value="C:U1 snRNP"/>
    <property type="evidence" value="ECO:0007669"/>
    <property type="project" value="TreeGrafter"/>
</dbReference>
<dbReference type="GO" id="GO:0071004">
    <property type="term" value="C:U2-type prespliceosome"/>
    <property type="evidence" value="ECO:0007669"/>
    <property type="project" value="TreeGrafter"/>
</dbReference>
<dbReference type="OrthoDB" id="4207594at2759"/>
<comment type="caution">
    <text evidence="8">The sequence shown here is derived from an EMBL/GenBank/DDBJ whole genome shotgun (WGS) entry which is preliminary data.</text>
</comment>
<evidence type="ECO:0000256" key="4">
    <source>
        <dbReference type="ARBA" id="ARBA00023274"/>
    </source>
</evidence>
<dbReference type="GO" id="GO:0030619">
    <property type="term" value="F:U1 snRNA binding"/>
    <property type="evidence" value="ECO:0007669"/>
    <property type="project" value="InterPro"/>
</dbReference>
<dbReference type="SMART" id="SM00360">
    <property type="entry name" value="RRM"/>
    <property type="match status" value="1"/>
</dbReference>
<dbReference type="STRING" id="1157962.A0A250X8Q3"/>
<dbReference type="Pfam" id="PF00076">
    <property type="entry name" value="RRM_1"/>
    <property type="match status" value="1"/>
</dbReference>
<evidence type="ECO:0000313" key="9">
    <source>
        <dbReference type="Proteomes" id="UP000232323"/>
    </source>
</evidence>
<sequence length="360" mass="41341">MCDARAGVYITMTREREDFFEHLRKPVKPKAGFVNQRSTIKALKESVNSVNSKTGLPPKLLELFQARPSLQPGAEIKKKKPKLPYTGIADLVQYFAAPGDAEYEPEPPSNRPPSPRSCRNPELPYQARLDTETKAEKKTRITQWKKEEAQSQVEAAVRQWDPSKNPEIQGDPFKTLFVSRLSYEVNDKKLRKEFEEYGPIKSIKVIQDQAGKSRGYAFIEFEHKKDMKEAYKLGDGRKVEGRRVVVDVERGRTVENWRPRKFGGGLGGQGREARPPKKKGAAAGPGGPIDDRRGPPLDSRPRDEFRPPPRDERPRSPPRGGPDRKREREPSPRRRREDEGKRLREDDRRDSGRRRERDML</sequence>
<proteinExistence type="predicted"/>
<dbReference type="InterPro" id="IPR000504">
    <property type="entry name" value="RRM_dom"/>
</dbReference>
<dbReference type="Gene3D" id="3.30.70.330">
    <property type="match status" value="1"/>
</dbReference>
<dbReference type="Pfam" id="PF12220">
    <property type="entry name" value="U1snRNP70_N"/>
    <property type="match status" value="1"/>
</dbReference>
<dbReference type="GO" id="GO:0000398">
    <property type="term" value="P:mRNA splicing, via spliceosome"/>
    <property type="evidence" value="ECO:0007669"/>
    <property type="project" value="TreeGrafter"/>
</dbReference>
<comment type="subcellular location">
    <subcellularLocation>
        <location evidence="1">Nucleus</location>
    </subcellularLocation>
</comment>
<dbReference type="InterPro" id="IPR051183">
    <property type="entry name" value="U1_U11-U12_snRNP_70-35kDa"/>
</dbReference>
<dbReference type="InterPro" id="IPR035979">
    <property type="entry name" value="RBD_domain_sf"/>
</dbReference>
<accession>A0A250X8Q3</accession>
<evidence type="ECO:0000313" key="8">
    <source>
        <dbReference type="EMBL" id="GAX79454.1"/>
    </source>
</evidence>
<feature type="domain" description="RRM" evidence="7">
    <location>
        <begin position="174"/>
        <end position="251"/>
    </location>
</feature>
<reference evidence="8 9" key="1">
    <citation type="submission" date="2017-08" db="EMBL/GenBank/DDBJ databases">
        <title>Acidophilic green algal genome provides insights into adaptation to an acidic environment.</title>
        <authorList>
            <person name="Hirooka S."/>
            <person name="Hirose Y."/>
            <person name="Kanesaki Y."/>
            <person name="Higuchi S."/>
            <person name="Fujiwara T."/>
            <person name="Onuma R."/>
            <person name="Era A."/>
            <person name="Ohbayashi R."/>
            <person name="Uzuka A."/>
            <person name="Nozaki H."/>
            <person name="Yoshikawa H."/>
            <person name="Miyagishima S.Y."/>
        </authorList>
    </citation>
    <scope>NUCLEOTIDE SEQUENCE [LARGE SCALE GENOMIC DNA]</scope>
    <source>
        <strain evidence="8 9">NIES-2499</strain>
    </source>
</reference>
<dbReference type="InterPro" id="IPR034143">
    <property type="entry name" value="snRNP70_RRM"/>
</dbReference>
<feature type="compositionally biased region" description="Basic and acidic residues" evidence="6">
    <location>
        <begin position="248"/>
        <end position="258"/>
    </location>
</feature>
<dbReference type="PANTHER" id="PTHR13952">
    <property type="entry name" value="U1 SMALL NUCLEAR RIBONUCLEOPROTEIN 70 KD"/>
    <property type="match status" value="1"/>
</dbReference>
<feature type="compositionally biased region" description="Pro residues" evidence="6">
    <location>
        <begin position="106"/>
        <end position="115"/>
    </location>
</feature>
<dbReference type="GO" id="GO:0003729">
    <property type="term" value="F:mRNA binding"/>
    <property type="evidence" value="ECO:0007669"/>
    <property type="project" value="TreeGrafter"/>
</dbReference>
<dbReference type="CDD" id="cd12236">
    <property type="entry name" value="RRM_snRNP70"/>
    <property type="match status" value="1"/>
</dbReference>
<keyword evidence="9" id="KW-1185">Reference proteome</keyword>
<dbReference type="EMBL" id="BEGY01000042">
    <property type="protein sequence ID" value="GAX79454.1"/>
    <property type="molecule type" value="Genomic_DNA"/>
</dbReference>
<dbReference type="PANTHER" id="PTHR13952:SF5">
    <property type="entry name" value="U1 SMALL NUCLEAR RIBONUCLEOPROTEIN 70 KDA"/>
    <property type="match status" value="1"/>
</dbReference>
<dbReference type="InterPro" id="IPR012677">
    <property type="entry name" value="Nucleotide-bd_a/b_plait_sf"/>
</dbReference>
<dbReference type="AlphaFoldDB" id="A0A250X8Q3"/>
<evidence type="ECO:0000256" key="5">
    <source>
        <dbReference type="PROSITE-ProRule" id="PRU00176"/>
    </source>
</evidence>